<evidence type="ECO:0000256" key="1">
    <source>
        <dbReference type="ARBA" id="ARBA00004141"/>
    </source>
</evidence>
<evidence type="ECO:0000256" key="4">
    <source>
        <dbReference type="ARBA" id="ARBA00022748"/>
    </source>
</evidence>
<dbReference type="PANTHER" id="PTHR31272:SF4">
    <property type="entry name" value="CYTOCHROME C-TYPE BIOGENESIS PROTEIN HI_1454-RELATED"/>
    <property type="match status" value="1"/>
</dbReference>
<dbReference type="GO" id="GO:0017004">
    <property type="term" value="P:cytochrome complex assembly"/>
    <property type="evidence" value="ECO:0007669"/>
    <property type="project" value="UniProtKB-KW"/>
</dbReference>
<feature type="transmembrane region" description="Helical" evidence="7">
    <location>
        <begin position="57"/>
        <end position="80"/>
    </location>
</feature>
<dbReference type="AlphaFoldDB" id="A0A1L3GL15"/>
<reference evidence="9 10" key="1">
    <citation type="journal article" date="2017" name="Genome Announc.">
        <title>Complete Genome Sequences of Two Acetylene-Fermenting Pelobacter acetylenicus Strains.</title>
        <authorList>
            <person name="Sutton J.M."/>
            <person name="Baesman S.M."/>
            <person name="Fierst J.L."/>
            <person name="Poret-Peterson A.T."/>
            <person name="Oremland R.S."/>
            <person name="Dunlap D.S."/>
            <person name="Akob D.M."/>
        </authorList>
    </citation>
    <scope>NUCLEOTIDE SEQUENCE [LARGE SCALE GENOMIC DNA]</scope>
    <source>
        <strain evidence="9 10">SFB93</strain>
    </source>
</reference>
<evidence type="ECO:0000313" key="10">
    <source>
        <dbReference type="Proteomes" id="UP000182517"/>
    </source>
</evidence>
<feature type="transmembrane region" description="Helical" evidence="7">
    <location>
        <begin position="176"/>
        <end position="204"/>
    </location>
</feature>
<evidence type="ECO:0000256" key="5">
    <source>
        <dbReference type="ARBA" id="ARBA00022989"/>
    </source>
</evidence>
<evidence type="ECO:0000256" key="6">
    <source>
        <dbReference type="ARBA" id="ARBA00023136"/>
    </source>
</evidence>
<feature type="transmembrane region" description="Helical" evidence="7">
    <location>
        <begin position="12"/>
        <end position="36"/>
    </location>
</feature>
<dbReference type="InterPro" id="IPR003834">
    <property type="entry name" value="Cyt_c_assmbl_TM_dom"/>
</dbReference>
<comment type="similarity">
    <text evidence="2">Belongs to the DsbD family.</text>
</comment>
<sequence length="249" mass="26724">MSNAADITLWIAFSAGILSFFSPCVLPLLPSYITYITGLSFGQLQEAHPGARVRLTVFCHCLVFIAGFSAVFILLGALAGMASASFHGQLRTVLVWVQKIGGILIFLFGIHLSGLFHFGILLGEKRIHLHRKPTGFIGTFVVGLAFAAGWTPCIGPILGTILALAAGSAAGPGRGILLLTIYSAGLGLPFLLAGLLFHGFLTFFNRFRKYIRLVEICTGVLLMVVGIMLFFDMFGLVTGYLYRLLPPAG</sequence>
<feature type="transmembrane region" description="Helical" evidence="7">
    <location>
        <begin position="216"/>
        <end position="242"/>
    </location>
</feature>
<protein>
    <submittedName>
        <fullName evidence="9">Cytochrome C biogenesis protein</fullName>
    </submittedName>
</protein>
<evidence type="ECO:0000256" key="7">
    <source>
        <dbReference type="SAM" id="Phobius"/>
    </source>
</evidence>
<dbReference type="Proteomes" id="UP000182517">
    <property type="component" value="Chromosome"/>
</dbReference>
<proteinExistence type="inferred from homology"/>
<dbReference type="PANTHER" id="PTHR31272">
    <property type="entry name" value="CYTOCHROME C-TYPE BIOGENESIS PROTEIN HI_1454-RELATED"/>
    <property type="match status" value="1"/>
</dbReference>
<feature type="transmembrane region" description="Helical" evidence="7">
    <location>
        <begin position="100"/>
        <end position="123"/>
    </location>
</feature>
<keyword evidence="5 7" id="KW-1133">Transmembrane helix</keyword>
<evidence type="ECO:0000259" key="8">
    <source>
        <dbReference type="Pfam" id="PF02683"/>
    </source>
</evidence>
<evidence type="ECO:0000256" key="2">
    <source>
        <dbReference type="ARBA" id="ARBA00006143"/>
    </source>
</evidence>
<keyword evidence="6 7" id="KW-0472">Membrane</keyword>
<dbReference type="EMBL" id="CP015519">
    <property type="protein sequence ID" value="APG26590.1"/>
    <property type="molecule type" value="Genomic_DNA"/>
</dbReference>
<name>A0A1L3GL15_9BACT</name>
<feature type="transmembrane region" description="Helical" evidence="7">
    <location>
        <begin position="135"/>
        <end position="164"/>
    </location>
</feature>
<dbReference type="Pfam" id="PF02683">
    <property type="entry name" value="DsbD_TM"/>
    <property type="match status" value="1"/>
</dbReference>
<dbReference type="KEGG" id="pef:A7E78_01165"/>
<keyword evidence="3 7" id="KW-0812">Transmembrane</keyword>
<keyword evidence="4" id="KW-0201">Cytochrome c-type biogenesis</keyword>
<keyword evidence="10" id="KW-1185">Reference proteome</keyword>
<gene>
    <name evidence="9" type="ORF">A7E78_01165</name>
</gene>
<accession>A0A1L3GL15</accession>
<dbReference type="InterPro" id="IPR051790">
    <property type="entry name" value="Cytochrome_c-biogenesis_DsbD"/>
</dbReference>
<dbReference type="OrthoDB" id="9803065at2"/>
<organism evidence="9 10">
    <name type="scientific">Syntrophotalea acetylenivorans</name>
    <dbReference type="NCBI Taxonomy" id="1842532"/>
    <lineage>
        <taxon>Bacteria</taxon>
        <taxon>Pseudomonadati</taxon>
        <taxon>Thermodesulfobacteriota</taxon>
        <taxon>Desulfuromonadia</taxon>
        <taxon>Desulfuromonadales</taxon>
        <taxon>Syntrophotaleaceae</taxon>
        <taxon>Syntrophotalea</taxon>
    </lineage>
</organism>
<feature type="domain" description="Cytochrome C biogenesis protein transmembrane" evidence="8">
    <location>
        <begin position="8"/>
        <end position="230"/>
    </location>
</feature>
<evidence type="ECO:0000313" key="9">
    <source>
        <dbReference type="EMBL" id="APG26590.1"/>
    </source>
</evidence>
<dbReference type="RefSeq" id="WP_072282551.1">
    <property type="nucleotide sequence ID" value="NZ_CP015519.1"/>
</dbReference>
<evidence type="ECO:0000256" key="3">
    <source>
        <dbReference type="ARBA" id="ARBA00022692"/>
    </source>
</evidence>
<dbReference type="STRING" id="1842532.A7E78_01165"/>
<dbReference type="GO" id="GO:0016020">
    <property type="term" value="C:membrane"/>
    <property type="evidence" value="ECO:0007669"/>
    <property type="project" value="UniProtKB-SubCell"/>
</dbReference>
<comment type="subcellular location">
    <subcellularLocation>
        <location evidence="1">Membrane</location>
        <topology evidence="1">Multi-pass membrane protein</topology>
    </subcellularLocation>
</comment>